<reference evidence="5" key="1">
    <citation type="submission" date="2015-09" db="EMBL/GenBank/DDBJ databases">
        <authorList>
            <person name="Rodrigo-Torres L."/>
            <person name="Arahal D.R."/>
        </authorList>
    </citation>
    <scope>NUCLEOTIDE SEQUENCE [LARGE SCALE GENOMIC DNA]</scope>
    <source>
        <strain evidence="5">CECT 4293</strain>
    </source>
</reference>
<dbReference type="PROSITE" id="PS51186">
    <property type="entry name" value="GNAT"/>
    <property type="match status" value="1"/>
</dbReference>
<gene>
    <name evidence="4" type="ORF">RUM4293_04445</name>
</gene>
<dbReference type="RefSeq" id="WP_058275439.1">
    <property type="nucleotide sequence ID" value="NZ_CYPS01000067.1"/>
</dbReference>
<dbReference type="AlphaFoldDB" id="A0A0P1ESF8"/>
<feature type="domain" description="N-acetyltransferase" evidence="3">
    <location>
        <begin position="2"/>
        <end position="161"/>
    </location>
</feature>
<organism evidence="4 5">
    <name type="scientific">Ruegeria atlantica</name>
    <dbReference type="NCBI Taxonomy" id="81569"/>
    <lineage>
        <taxon>Bacteria</taxon>
        <taxon>Pseudomonadati</taxon>
        <taxon>Pseudomonadota</taxon>
        <taxon>Alphaproteobacteria</taxon>
        <taxon>Rhodobacterales</taxon>
        <taxon>Roseobacteraceae</taxon>
        <taxon>Ruegeria</taxon>
    </lineage>
</organism>
<dbReference type="CDD" id="cd04301">
    <property type="entry name" value="NAT_SF"/>
    <property type="match status" value="1"/>
</dbReference>
<dbReference type="InterPro" id="IPR016181">
    <property type="entry name" value="Acyl_CoA_acyltransferase"/>
</dbReference>
<dbReference type="Proteomes" id="UP000050786">
    <property type="component" value="Unassembled WGS sequence"/>
</dbReference>
<dbReference type="Pfam" id="PF00583">
    <property type="entry name" value="Acetyltransf_1"/>
    <property type="match status" value="1"/>
</dbReference>
<keyword evidence="1 4" id="KW-0808">Transferase</keyword>
<proteinExistence type="predicted"/>
<keyword evidence="5" id="KW-1185">Reference proteome</keyword>
<dbReference type="InterPro" id="IPR000182">
    <property type="entry name" value="GNAT_dom"/>
</dbReference>
<dbReference type="InterPro" id="IPR051635">
    <property type="entry name" value="SNAT-like"/>
</dbReference>
<dbReference type="GO" id="GO:0008080">
    <property type="term" value="F:N-acetyltransferase activity"/>
    <property type="evidence" value="ECO:0007669"/>
    <property type="project" value="UniProtKB-ARBA"/>
</dbReference>
<evidence type="ECO:0000313" key="4">
    <source>
        <dbReference type="EMBL" id="CUH45529.1"/>
    </source>
</evidence>
<dbReference type="Gene3D" id="3.40.630.30">
    <property type="match status" value="1"/>
</dbReference>
<sequence>MRNFRNAQTADADRCFEIEISAYEGEEAATHAKICKRIETYPDGFLILEMDGAVVGFINCGCAHEVEMSDEDFKELIGHDPDAPNVVIMSVVVDPTEQGKGYSRPLMDEFVRRMQQMNKEAIHLMCKEHHVPLYEKLGYGYLRRSASDHGGMAWHEMSMRL</sequence>
<evidence type="ECO:0000256" key="2">
    <source>
        <dbReference type="ARBA" id="ARBA00023315"/>
    </source>
</evidence>
<dbReference type="PANTHER" id="PTHR10908">
    <property type="entry name" value="SEROTONIN N-ACETYLTRANSFERASE"/>
    <property type="match status" value="1"/>
</dbReference>
<dbReference type="PANTHER" id="PTHR10908:SF0">
    <property type="entry name" value="SEROTONIN N-ACETYLTRANSFERASE"/>
    <property type="match status" value="1"/>
</dbReference>
<evidence type="ECO:0000256" key="1">
    <source>
        <dbReference type="ARBA" id="ARBA00022679"/>
    </source>
</evidence>
<dbReference type="EMBL" id="CYPS01000067">
    <property type="protein sequence ID" value="CUH45529.1"/>
    <property type="molecule type" value="Genomic_DNA"/>
</dbReference>
<evidence type="ECO:0000259" key="3">
    <source>
        <dbReference type="PROSITE" id="PS51186"/>
    </source>
</evidence>
<name>A0A0P1ESF8_9RHOB</name>
<keyword evidence="2" id="KW-0012">Acyltransferase</keyword>
<accession>A0A0P1ESF8</accession>
<protein>
    <submittedName>
        <fullName evidence="4">Ribosomal-protein-alanine acetyltransferase</fullName>
    </submittedName>
</protein>
<dbReference type="SUPFAM" id="SSF55729">
    <property type="entry name" value="Acyl-CoA N-acyltransferases (Nat)"/>
    <property type="match status" value="1"/>
</dbReference>
<evidence type="ECO:0000313" key="5">
    <source>
        <dbReference type="Proteomes" id="UP000050786"/>
    </source>
</evidence>